<evidence type="ECO:0000313" key="3">
    <source>
        <dbReference type="Proteomes" id="UP000018542"/>
    </source>
</evidence>
<dbReference type="HOGENOM" id="CLU_3153730_0_0_5"/>
<dbReference type="STRING" id="1029756.W911_04360"/>
<evidence type="ECO:0000313" key="2">
    <source>
        <dbReference type="EMBL" id="AHB49925.1"/>
    </source>
</evidence>
<dbReference type="EMBL" id="CP006912">
    <property type="protein sequence ID" value="AHB49925.1"/>
    <property type="molecule type" value="Genomic_DNA"/>
</dbReference>
<dbReference type="PATRIC" id="fig|1029756.8.peg.912"/>
<organism evidence="2 3">
    <name type="scientific">Hyphomicrobium nitrativorans NL23</name>
    <dbReference type="NCBI Taxonomy" id="1029756"/>
    <lineage>
        <taxon>Bacteria</taxon>
        <taxon>Pseudomonadati</taxon>
        <taxon>Pseudomonadota</taxon>
        <taxon>Alphaproteobacteria</taxon>
        <taxon>Hyphomicrobiales</taxon>
        <taxon>Hyphomicrobiaceae</taxon>
        <taxon>Hyphomicrobium</taxon>
    </lineage>
</organism>
<gene>
    <name evidence="2" type="ORF">W911_04360</name>
</gene>
<evidence type="ECO:0000256" key="1">
    <source>
        <dbReference type="SAM" id="MobiDB-lite"/>
    </source>
</evidence>
<protein>
    <submittedName>
        <fullName evidence="2">Uncharacterized protein</fullName>
    </submittedName>
</protein>
<accession>V5SIM5</accession>
<dbReference type="RefSeq" id="WP_023786280.1">
    <property type="nucleotide sequence ID" value="NC_022997.1"/>
</dbReference>
<feature type="region of interest" description="Disordered" evidence="1">
    <location>
        <begin position="1"/>
        <end position="48"/>
    </location>
</feature>
<proteinExistence type="predicted"/>
<sequence length="48" mass="5178">MSLALKKPVPADVSPHAVPNPEESARDTTDAEEIDHEDGLLAIRWGTP</sequence>
<reference evidence="2 3" key="1">
    <citation type="journal article" date="2014" name="Genome Announc.">
        <title>Complete Genome Sequence of Hyphomicrobium nitrativorans Strain NL23, a Denitrifying Bacterium Isolated from Biofilm of a Methanol-Fed Denitrification System Treating Seawater at the Montreal Biodome.</title>
        <authorList>
            <person name="Martineau C."/>
            <person name="Villeneuve C."/>
            <person name="Mauffrey F."/>
            <person name="Villemur R."/>
        </authorList>
    </citation>
    <scope>NUCLEOTIDE SEQUENCE [LARGE SCALE GENOMIC DNA]</scope>
    <source>
        <strain evidence="2">NL23</strain>
    </source>
</reference>
<dbReference type="AlphaFoldDB" id="V5SIM5"/>
<dbReference type="KEGG" id="hni:W911_04360"/>
<keyword evidence="3" id="KW-1185">Reference proteome</keyword>
<dbReference type="Proteomes" id="UP000018542">
    <property type="component" value="Chromosome"/>
</dbReference>
<name>V5SIM5_9HYPH</name>